<dbReference type="EMBL" id="BFEA01000225">
    <property type="protein sequence ID" value="GBG75488.1"/>
    <property type="molecule type" value="Genomic_DNA"/>
</dbReference>
<dbReference type="Gene3D" id="3.40.1440.10">
    <property type="entry name" value="GIY-YIG endonuclease"/>
    <property type="match status" value="1"/>
</dbReference>
<dbReference type="PROSITE" id="PS50164">
    <property type="entry name" value="GIY_YIG"/>
    <property type="match status" value="1"/>
</dbReference>
<keyword evidence="1 8" id="KW-0540">Nuclease</keyword>
<gene>
    <name evidence="11" type="ORF">CBR_g20119</name>
</gene>
<feature type="region of interest" description="Disordered" evidence="9">
    <location>
        <begin position="660"/>
        <end position="882"/>
    </location>
</feature>
<feature type="compositionally biased region" description="Polar residues" evidence="9">
    <location>
        <begin position="504"/>
        <end position="514"/>
    </location>
</feature>
<evidence type="ECO:0000256" key="8">
    <source>
        <dbReference type="HAMAP-Rule" id="MF_03100"/>
    </source>
</evidence>
<dbReference type="Gramene" id="GBG75488">
    <property type="protein sequence ID" value="GBG75488"/>
    <property type="gene ID" value="CBR_g20119"/>
</dbReference>
<feature type="compositionally biased region" description="Basic and acidic residues" evidence="9">
    <location>
        <begin position="591"/>
        <end position="600"/>
    </location>
</feature>
<comment type="cofactor">
    <cofactor evidence="8">
        <name>a divalent metal cation</name>
        <dbReference type="ChEBI" id="CHEBI:60240"/>
    </cofactor>
</comment>
<feature type="compositionally biased region" description="Low complexity" evidence="9">
    <location>
        <begin position="853"/>
        <end position="866"/>
    </location>
</feature>
<dbReference type="EC" id="3.1.-.-" evidence="8"/>
<keyword evidence="4 8" id="KW-0378">Hydrolase</keyword>
<dbReference type="OrthoDB" id="24645at2759"/>
<comment type="caution">
    <text evidence="8">Lacks conserved residue(s) required for the propagation of feature annotation.</text>
</comment>
<feature type="compositionally biased region" description="Basic and acidic residues" evidence="9">
    <location>
        <begin position="472"/>
        <end position="481"/>
    </location>
</feature>
<proteinExistence type="inferred from homology"/>
<evidence type="ECO:0000256" key="7">
    <source>
        <dbReference type="ARBA" id="ARBA00023242"/>
    </source>
</evidence>
<evidence type="ECO:0000256" key="3">
    <source>
        <dbReference type="ARBA" id="ARBA00022763"/>
    </source>
</evidence>
<keyword evidence="5 8" id="KW-0233">DNA recombination</keyword>
<evidence type="ECO:0000256" key="6">
    <source>
        <dbReference type="ARBA" id="ARBA00023204"/>
    </source>
</evidence>
<dbReference type="HAMAP" id="MF_03100">
    <property type="entry name" value="Endonuc_su_Slx1"/>
    <property type="match status" value="1"/>
</dbReference>
<feature type="compositionally biased region" description="Polar residues" evidence="9">
    <location>
        <begin position="836"/>
        <end position="852"/>
    </location>
</feature>
<keyword evidence="7 8" id="KW-0539">Nucleus</keyword>
<comment type="function">
    <text evidence="8">Catalytic subunit of a heterodimeric structure-specific endonuclease that resolves DNA secondary structures generated during DNA repair and recombination. Has endonuclease activity towards branched DNA substrates, introducing single-strand cuts in duplex DNA close to junctions with ss-DNA.</text>
</comment>
<accession>A0A388KZP4</accession>
<name>A0A388KZP4_CHABU</name>
<feature type="compositionally biased region" description="Polar residues" evidence="9">
    <location>
        <begin position="680"/>
        <end position="694"/>
    </location>
</feature>
<comment type="similarity">
    <text evidence="8">Belongs to the SLX1 family.</text>
</comment>
<evidence type="ECO:0000256" key="9">
    <source>
        <dbReference type="SAM" id="MobiDB-lite"/>
    </source>
</evidence>
<dbReference type="PANTHER" id="PTHR20208">
    <property type="entry name" value="STRUCTURE-SPECIFIC ENDONUCLEASE SUBUNIT SLX1"/>
    <property type="match status" value="1"/>
</dbReference>
<dbReference type="GO" id="GO:0008821">
    <property type="term" value="F:crossover junction DNA endonuclease activity"/>
    <property type="evidence" value="ECO:0007669"/>
    <property type="project" value="TreeGrafter"/>
</dbReference>
<sequence length="1118" mass="118017">MAGNRLEERPVGGGGAGAIHSSQRGVGGDSMDGRSQIEGSCSESATKEVFFACYLLCSINPRSRGRTYIGFTVNPRRRIRQHNGLIVHGARHTRKLRPWEMVLVVHGFPDQVQALQFEWAWQNPKRSLAVREAANALNPSNGVKGRIQLLFTMLTLDKWKNLPMRVQFLSSKYSAHRAVCPPLPAQMIVTVAPMDELPCYADMTSDTDLDNAGDEDYDTQLDSDGPCWGLSDDEGSDLDRSAAVQAGAARSGQEHLLNRAVHNVSARPHGRNSGDSVARAHVHKESTQLCPPAVDPTQVEHRSRLAIGADSIMDTRSAPTAAVRTATATLTATAASGTATATLLSATAATGAATATTSGTRTAAATLAATAATRTVTAATRTVSAATRTVTAATRTVTAASRTATAPAPASAAVAATAAASAPASAPASATAAAAVQQRRGKSRAEKGRLDTYGYRVVKGVSLQAGNGSRQKQKDCQRGDLSRGSGDLSGGQPMIQGKKAGEVNGSSAAGSVLSSEKLGMESHLGRKQSKPAKKAADAGSSKPGSISQLSQSLRRSFEEQPQSGISLLSQLSSFGDPPIPQAFSPCSEYHCSPEGKDKHSPSGTHAMVWDLSEDCPLHSSVDYDIESGNKRSKQANLGASMRASDDLSEADAFLRNFSKEHQKFARSSQSQRSPPVGDSPVSQTSVPCRLNSRSPVERLKSVPATRGSVWDFPGDPSLRSSDLSDPEESDSGQRGNRTLSDGSEAGQFFRRTSREQQPKKRSSLSQLPTFEDPVVCQGAAPCGEWSQNSGRNVCSQSAAKGDILDLSDESDEDGKRRKSLHSSPWGQGDFERTVTHETLSPKQQGCNEQNQISSSGSKVPSPTSKSLSIANDEGLPNRDGMEFDTTDALRQRAAASVPPSAPGLRHALAADTAATTAKTAAAAAADTAATTAKTTAAAATDTAATTAKTAAAVVDLSTPSPGESRRRRSSSLLGVFRSEEPIEFPLNSVRGEAEENSFIHGPMPADSQELSCNNNLTAAHDQVRRGKPFLLSSAEKSIAAEQAARWLHLSQGECEDLDEFDCDSPGLFTSAREREVLLSAASHSESHTSLRGTWPRAGPSSLFTRKNPALPQVIELSP</sequence>
<evidence type="ECO:0000256" key="2">
    <source>
        <dbReference type="ARBA" id="ARBA00022759"/>
    </source>
</evidence>
<dbReference type="STRING" id="69332.A0A388KZP4"/>
<dbReference type="CDD" id="cd10455">
    <property type="entry name" value="GIY-YIG_SLX1"/>
    <property type="match status" value="1"/>
</dbReference>
<feature type="region of interest" description="Disordered" evidence="9">
    <location>
        <begin position="1"/>
        <end position="38"/>
    </location>
</feature>
<dbReference type="SUPFAM" id="SSF82771">
    <property type="entry name" value="GIY-YIG endonuclease"/>
    <property type="match status" value="1"/>
</dbReference>
<feature type="compositionally biased region" description="Polar residues" evidence="9">
    <location>
        <begin position="732"/>
        <end position="741"/>
    </location>
</feature>
<evidence type="ECO:0000256" key="4">
    <source>
        <dbReference type="ARBA" id="ARBA00022801"/>
    </source>
</evidence>
<reference evidence="11 12" key="1">
    <citation type="journal article" date="2018" name="Cell">
        <title>The Chara Genome: Secondary Complexity and Implications for Plant Terrestrialization.</title>
        <authorList>
            <person name="Nishiyama T."/>
            <person name="Sakayama H."/>
            <person name="Vries J.D."/>
            <person name="Buschmann H."/>
            <person name="Saint-Marcoux D."/>
            <person name="Ullrich K.K."/>
            <person name="Haas F.B."/>
            <person name="Vanderstraeten L."/>
            <person name="Becker D."/>
            <person name="Lang D."/>
            <person name="Vosolsobe S."/>
            <person name="Rombauts S."/>
            <person name="Wilhelmsson P.K.I."/>
            <person name="Janitza P."/>
            <person name="Kern R."/>
            <person name="Heyl A."/>
            <person name="Rumpler F."/>
            <person name="Villalobos L.I.A.C."/>
            <person name="Clay J.M."/>
            <person name="Skokan R."/>
            <person name="Toyoda A."/>
            <person name="Suzuki Y."/>
            <person name="Kagoshima H."/>
            <person name="Schijlen E."/>
            <person name="Tajeshwar N."/>
            <person name="Catarino B."/>
            <person name="Hetherington A.J."/>
            <person name="Saltykova A."/>
            <person name="Bonnot C."/>
            <person name="Breuninger H."/>
            <person name="Symeonidi A."/>
            <person name="Radhakrishnan G.V."/>
            <person name="Van Nieuwerburgh F."/>
            <person name="Deforce D."/>
            <person name="Chang C."/>
            <person name="Karol K.G."/>
            <person name="Hedrich R."/>
            <person name="Ulvskov P."/>
            <person name="Glockner G."/>
            <person name="Delwiche C.F."/>
            <person name="Petrasek J."/>
            <person name="Van de Peer Y."/>
            <person name="Friml J."/>
            <person name="Beilby M."/>
            <person name="Dolan L."/>
            <person name="Kohara Y."/>
            <person name="Sugano S."/>
            <person name="Fujiyama A."/>
            <person name="Delaux P.-M."/>
            <person name="Quint M."/>
            <person name="TheiBen G."/>
            <person name="Hagemann M."/>
            <person name="Harholt J."/>
            <person name="Dunand C."/>
            <person name="Zachgo S."/>
            <person name="Langdale J."/>
            <person name="Maumus F."/>
            <person name="Straeten D.V.D."/>
            <person name="Gould S.B."/>
            <person name="Rensing S.A."/>
        </authorList>
    </citation>
    <scope>NUCLEOTIDE SEQUENCE [LARGE SCALE GENOMIC DNA]</scope>
    <source>
        <strain evidence="11 12">S276</strain>
    </source>
</reference>
<dbReference type="Pfam" id="PF01541">
    <property type="entry name" value="GIY-YIG"/>
    <property type="match status" value="1"/>
</dbReference>
<feature type="compositionally biased region" description="Basic and acidic residues" evidence="9">
    <location>
        <begin position="1"/>
        <end position="10"/>
    </location>
</feature>
<evidence type="ECO:0000313" key="11">
    <source>
        <dbReference type="EMBL" id="GBG75488.1"/>
    </source>
</evidence>
<comment type="subunit">
    <text evidence="8">Forms a heterodimer with a member of the SLX4 family.</text>
</comment>
<feature type="compositionally biased region" description="Low complexity" evidence="9">
    <location>
        <begin position="547"/>
        <end position="562"/>
    </location>
</feature>
<dbReference type="InterPro" id="IPR027520">
    <property type="entry name" value="Slx1"/>
</dbReference>
<feature type="compositionally biased region" description="Polar residues" evidence="9">
    <location>
        <begin position="785"/>
        <end position="798"/>
    </location>
</feature>
<feature type="region of interest" description="Disordered" evidence="9">
    <location>
        <begin position="464"/>
        <end position="562"/>
    </location>
</feature>
<keyword evidence="2 8" id="KW-0255">Endonuclease</keyword>
<feature type="region of interest" description="Disordered" evidence="9">
    <location>
        <begin position="582"/>
        <end position="606"/>
    </location>
</feature>
<organism evidence="11 12">
    <name type="scientific">Chara braunii</name>
    <name type="common">Braun's stonewort</name>
    <dbReference type="NCBI Taxonomy" id="69332"/>
    <lineage>
        <taxon>Eukaryota</taxon>
        <taxon>Viridiplantae</taxon>
        <taxon>Streptophyta</taxon>
        <taxon>Charophyceae</taxon>
        <taxon>Charales</taxon>
        <taxon>Characeae</taxon>
        <taxon>Chara</taxon>
    </lineage>
</organism>
<keyword evidence="3 8" id="KW-0227">DNA damage</keyword>
<evidence type="ECO:0000313" key="12">
    <source>
        <dbReference type="Proteomes" id="UP000265515"/>
    </source>
</evidence>
<comment type="subcellular location">
    <subcellularLocation>
        <location evidence="8">Nucleus</location>
    </subcellularLocation>
</comment>
<dbReference type="InterPro" id="IPR035901">
    <property type="entry name" value="GIY-YIG_endonuc_sf"/>
</dbReference>
<keyword evidence="6 8" id="KW-0234">DNA repair</keyword>
<dbReference type="InterPro" id="IPR050381">
    <property type="entry name" value="SLX1_endonuclease"/>
</dbReference>
<evidence type="ECO:0000256" key="1">
    <source>
        <dbReference type="ARBA" id="ARBA00022722"/>
    </source>
</evidence>
<feature type="domain" description="GIY-YIG" evidence="10">
    <location>
        <begin position="49"/>
        <end position="131"/>
    </location>
</feature>
<keyword evidence="12" id="KW-1185">Reference proteome</keyword>
<dbReference type="PANTHER" id="PTHR20208:SF10">
    <property type="entry name" value="STRUCTURE-SPECIFIC ENDONUCLEASE SUBUNIT SLX1"/>
    <property type="match status" value="1"/>
</dbReference>
<evidence type="ECO:0000256" key="5">
    <source>
        <dbReference type="ARBA" id="ARBA00023172"/>
    </source>
</evidence>
<dbReference type="Proteomes" id="UP000265515">
    <property type="component" value="Unassembled WGS sequence"/>
</dbReference>
<dbReference type="GO" id="GO:0000724">
    <property type="term" value="P:double-strand break repair via homologous recombination"/>
    <property type="evidence" value="ECO:0007669"/>
    <property type="project" value="TreeGrafter"/>
</dbReference>
<comment type="caution">
    <text evidence="11">The sequence shown here is derived from an EMBL/GenBank/DDBJ whole genome shotgun (WGS) entry which is preliminary data.</text>
</comment>
<feature type="region of interest" description="Disordered" evidence="9">
    <location>
        <begin position="620"/>
        <end position="645"/>
    </location>
</feature>
<dbReference type="GO" id="GO:0033557">
    <property type="term" value="C:Slx1-Slx4 complex"/>
    <property type="evidence" value="ECO:0007669"/>
    <property type="project" value="UniProtKB-UniRule"/>
</dbReference>
<dbReference type="InterPro" id="IPR000305">
    <property type="entry name" value="GIY-YIG_endonuc"/>
</dbReference>
<dbReference type="AlphaFoldDB" id="A0A388KZP4"/>
<protein>
    <recommendedName>
        <fullName evidence="8">Structure-specific endonuclease subunit SLX1 homolog</fullName>
        <ecNumber evidence="8">3.1.-.-</ecNumber>
    </recommendedName>
</protein>
<evidence type="ECO:0000259" key="10">
    <source>
        <dbReference type="PROSITE" id="PS50164"/>
    </source>
</evidence>
<dbReference type="GO" id="GO:0017108">
    <property type="term" value="F:5'-flap endonuclease activity"/>
    <property type="evidence" value="ECO:0007669"/>
    <property type="project" value="InterPro"/>
</dbReference>